<evidence type="ECO:0000313" key="1">
    <source>
        <dbReference type="EMBL" id="RSE29361.1"/>
    </source>
</evidence>
<protein>
    <submittedName>
        <fullName evidence="1">Glycosyltransferase family 1 protein</fullName>
    </submittedName>
</protein>
<dbReference type="SUPFAM" id="SSF53756">
    <property type="entry name" value="UDP-Glycosyltransferase/glycogen phosphorylase"/>
    <property type="match status" value="1"/>
</dbReference>
<sequence>MFGFKVLRYFFPKAASVIRAIYAHQTTAVHNTQEPLVHSNAMNIMELVSYHNIFNAVDKKTQRIAVVSPMPPAQTGIADYTLISFVNNNIETHFYGDYPNIDTMLEHKKALSQDNPSQFFAVDTYVNAAKMVDYSLEVFVLGNSDHNLKMAVSLLTTKKSSAPRALYLHDLCLFNLLFLVCIELNLSYVQVLRDAYAHKDPELLNDKNVFDIHHLMDNGIYALKPFVDRGLVDEMWVNSSAARQLAETDLGSVTPIVIKETFLPVPTIKLERSENLDEDYIRIGSFGLPNAGKDTPKIIKAVQKLVNKGIKIKLIIAGYLAEDFFKNTYTTVPDFIEIHDSPDEEELFRLMGSIDLALQLRKKSLGESSGVVPQLLTLKKNVIVTRIGSFVDYGEAVRMVEDSLTADELASVINDELLHIGGRTADIDNYLNTHGVKDFINFVNGCIPHGIEK</sequence>
<accession>A0A3R9G117</accession>
<gene>
    <name evidence="1" type="ORF">EGT71_02305</name>
</gene>
<dbReference type="AlphaFoldDB" id="A0A3R9G117"/>
<comment type="caution">
    <text evidence="1">The sequence shown here is derived from an EMBL/GenBank/DDBJ whole genome shotgun (WGS) entry which is preliminary data.</text>
</comment>
<dbReference type="GO" id="GO:0016740">
    <property type="term" value="F:transferase activity"/>
    <property type="evidence" value="ECO:0007669"/>
    <property type="project" value="UniProtKB-KW"/>
</dbReference>
<dbReference type="EMBL" id="RHXB01000001">
    <property type="protein sequence ID" value="RSE29361.1"/>
    <property type="molecule type" value="Genomic_DNA"/>
</dbReference>
<reference evidence="1 2" key="1">
    <citation type="submission" date="2018-10" db="EMBL/GenBank/DDBJ databases">
        <title>Transmission dynamics of multidrug resistant bacteria on intensive care unit surfaces.</title>
        <authorList>
            <person name="D'Souza A.W."/>
            <person name="Potter R.F."/>
            <person name="Wallace M."/>
            <person name="Shupe A."/>
            <person name="Patel S."/>
            <person name="Sun S."/>
            <person name="Gul D."/>
            <person name="Kwon J.H."/>
            <person name="Andleeb S."/>
            <person name="Burnham C.-A.D."/>
            <person name="Dantas G."/>
        </authorList>
    </citation>
    <scope>NUCLEOTIDE SEQUENCE [LARGE SCALE GENOMIC DNA]</scope>
    <source>
        <strain evidence="1 2">AS_373</strain>
    </source>
</reference>
<keyword evidence="1" id="KW-0808">Transferase</keyword>
<proteinExistence type="predicted"/>
<name>A0A3R9G117_9ENTR</name>
<evidence type="ECO:0000313" key="2">
    <source>
        <dbReference type="Proteomes" id="UP000275331"/>
    </source>
</evidence>
<dbReference type="Proteomes" id="UP000275331">
    <property type="component" value="Unassembled WGS sequence"/>
</dbReference>
<dbReference type="Gene3D" id="3.40.50.2000">
    <property type="entry name" value="Glycogen Phosphorylase B"/>
    <property type="match status" value="1"/>
</dbReference>
<organism evidence="1 2">
    <name type="scientific">Atlantibacter subterraneus</name>
    <dbReference type="NCBI Taxonomy" id="255519"/>
    <lineage>
        <taxon>Bacteria</taxon>
        <taxon>Pseudomonadati</taxon>
        <taxon>Pseudomonadota</taxon>
        <taxon>Gammaproteobacteria</taxon>
        <taxon>Enterobacterales</taxon>
        <taxon>Enterobacteriaceae</taxon>
        <taxon>Atlantibacter</taxon>
    </lineage>
</organism>